<evidence type="ECO:0000256" key="1">
    <source>
        <dbReference type="SAM" id="Phobius"/>
    </source>
</evidence>
<feature type="transmembrane region" description="Helical" evidence="1">
    <location>
        <begin position="323"/>
        <end position="341"/>
    </location>
</feature>
<dbReference type="PANTHER" id="PTHR38457">
    <property type="entry name" value="REGULATOR ABRB-RELATED"/>
    <property type="match status" value="1"/>
</dbReference>
<evidence type="ECO:0000313" key="3">
    <source>
        <dbReference type="Proteomes" id="UP000830343"/>
    </source>
</evidence>
<sequence length="357" mass="40208">MHYFILFLTSLLAGWILFSVHMILPWLFGPIIASILLRKYTRIEYKWPKWLSEVGLYILGAQIGASFTKEIVVDIQDEIFYIFLMSLLVIILAILIAQLFKRYTHCTTETALLAAIPGALNQMIVMAEENKNANLLVVTLAQTSRILIVVMIVPFISSFLPTGHSSNTAVETASMFEVLNVETVFILVIAMIIAGYFFKMIHFPVPDMMGPIAVLMIWNLYTGLDFLIPSQLIVLAQMFFGIRIGLQIYDLSSQINRNLFIGVLIQNLLLIAGTFIIVVMLNLFMDESFNDLFLSAAPGGMAQIIIVGIETHANVAMISSYHIFRIFIILLIVTPLISMYLKARDSRSTRIKIDNIS</sequence>
<dbReference type="Pfam" id="PF05145">
    <property type="entry name" value="AbrB"/>
    <property type="match status" value="1"/>
</dbReference>
<keyword evidence="1" id="KW-0812">Transmembrane</keyword>
<proteinExistence type="predicted"/>
<reference evidence="2" key="2">
    <citation type="submission" date="2022-04" db="EMBL/GenBank/DDBJ databases">
        <title>Antimicrobial genetic elements in methicillin-resistant Macrococcus armenti.</title>
        <authorList>
            <person name="Keller J.E."/>
            <person name="Schwendener S."/>
            <person name="Pantucek R."/>
            <person name="Perreten V."/>
        </authorList>
    </citation>
    <scope>NUCLEOTIDE SEQUENCE</scope>
    <source>
        <strain evidence="2">CCM 2609</strain>
    </source>
</reference>
<accession>A0ABY3ZXU9</accession>
<dbReference type="NCBIfam" id="TIGR03082">
    <property type="entry name" value="Gneg_AbrB_dup"/>
    <property type="match status" value="2"/>
</dbReference>
<dbReference type="InterPro" id="IPR017516">
    <property type="entry name" value="AbrB_dup"/>
</dbReference>
<evidence type="ECO:0000313" key="2">
    <source>
        <dbReference type="EMBL" id="UOB19838.1"/>
    </source>
</evidence>
<dbReference type="InterPro" id="IPR007820">
    <property type="entry name" value="AbrB_fam"/>
</dbReference>
<feature type="transmembrane region" description="Helical" evidence="1">
    <location>
        <begin position="258"/>
        <end position="285"/>
    </location>
</feature>
<dbReference type="Proteomes" id="UP000830343">
    <property type="component" value="Chromosome"/>
</dbReference>
<feature type="transmembrane region" description="Helical" evidence="1">
    <location>
        <begin position="12"/>
        <end position="38"/>
    </location>
</feature>
<feature type="transmembrane region" description="Helical" evidence="1">
    <location>
        <begin position="227"/>
        <end position="246"/>
    </location>
</feature>
<keyword evidence="1" id="KW-1133">Transmembrane helix</keyword>
<feature type="transmembrane region" description="Helical" evidence="1">
    <location>
        <begin position="176"/>
        <end position="198"/>
    </location>
</feature>
<name>A0ABY3ZXU9_9STAP</name>
<feature type="transmembrane region" description="Helical" evidence="1">
    <location>
        <begin position="50"/>
        <end position="67"/>
    </location>
</feature>
<protein>
    <submittedName>
        <fullName evidence="2">AbrB family transcriptional regulator</fullName>
    </submittedName>
</protein>
<organism evidence="2 3">
    <name type="scientific">Macrococcus armenti</name>
    <dbReference type="NCBI Taxonomy" id="2875764"/>
    <lineage>
        <taxon>Bacteria</taxon>
        <taxon>Bacillati</taxon>
        <taxon>Bacillota</taxon>
        <taxon>Bacilli</taxon>
        <taxon>Bacillales</taxon>
        <taxon>Staphylococcaceae</taxon>
        <taxon>Macrococcus</taxon>
    </lineage>
</organism>
<dbReference type="PIRSF" id="PIRSF038991">
    <property type="entry name" value="Protein_AbrB"/>
    <property type="match status" value="1"/>
</dbReference>
<feature type="transmembrane region" description="Helical" evidence="1">
    <location>
        <begin position="79"/>
        <end position="100"/>
    </location>
</feature>
<keyword evidence="3" id="KW-1185">Reference proteome</keyword>
<feature type="transmembrane region" description="Helical" evidence="1">
    <location>
        <begin position="133"/>
        <end position="156"/>
    </location>
</feature>
<reference evidence="2" key="1">
    <citation type="submission" date="2022-03" db="EMBL/GenBank/DDBJ databases">
        <authorList>
            <person name="Vrbovska V."/>
            <person name="Kovarovic V."/>
            <person name="Botka T."/>
            <person name="Pantucek R."/>
        </authorList>
    </citation>
    <scope>NUCLEOTIDE SEQUENCE</scope>
    <source>
        <strain evidence="2">CCM 2609</strain>
    </source>
</reference>
<feature type="transmembrane region" description="Helical" evidence="1">
    <location>
        <begin position="205"/>
        <end position="221"/>
    </location>
</feature>
<dbReference type="EMBL" id="CP094348">
    <property type="protein sequence ID" value="UOB19838.1"/>
    <property type="molecule type" value="Genomic_DNA"/>
</dbReference>
<dbReference type="RefSeq" id="WP_243365214.1">
    <property type="nucleotide sequence ID" value="NZ_CP094348.1"/>
</dbReference>
<dbReference type="PANTHER" id="PTHR38457:SF1">
    <property type="entry name" value="REGULATOR ABRB-RELATED"/>
    <property type="match status" value="1"/>
</dbReference>
<keyword evidence="1" id="KW-0472">Membrane</keyword>
<gene>
    <name evidence="2" type="ORF">MRZ06_07265</name>
</gene>